<dbReference type="PANTHER" id="PTHR46641">
    <property type="entry name" value="FMRFAMIDE RECEPTOR-RELATED"/>
    <property type="match status" value="1"/>
</dbReference>
<dbReference type="Pfam" id="PF00001">
    <property type="entry name" value="7tm_1"/>
    <property type="match status" value="1"/>
</dbReference>
<keyword evidence="12" id="KW-1185">Reference proteome</keyword>
<dbReference type="EMBL" id="CAJNOK010020231">
    <property type="protein sequence ID" value="CAF1312938.1"/>
    <property type="molecule type" value="Genomic_DNA"/>
</dbReference>
<dbReference type="Proteomes" id="UP000663829">
    <property type="component" value="Unassembled WGS sequence"/>
</dbReference>
<feature type="transmembrane region" description="Helical" evidence="6">
    <location>
        <begin position="133"/>
        <end position="154"/>
    </location>
</feature>
<keyword evidence="3 6" id="KW-1133">Transmembrane helix</keyword>
<dbReference type="PANTHER" id="PTHR46641:SF25">
    <property type="entry name" value="CNMAMIDE RECEPTOR-RELATED"/>
    <property type="match status" value="1"/>
</dbReference>
<dbReference type="PRINTS" id="PR00237">
    <property type="entry name" value="GPCRRHODOPSN"/>
</dbReference>
<evidence type="ECO:0000259" key="7">
    <source>
        <dbReference type="PROSITE" id="PS50262"/>
    </source>
</evidence>
<feature type="transmembrane region" description="Helical" evidence="6">
    <location>
        <begin position="494"/>
        <end position="517"/>
    </location>
</feature>
<name>A0A814JX37_9BILA</name>
<evidence type="ECO:0000313" key="11">
    <source>
        <dbReference type="EMBL" id="CAF4121374.1"/>
    </source>
</evidence>
<reference evidence="8" key="1">
    <citation type="submission" date="2021-02" db="EMBL/GenBank/DDBJ databases">
        <authorList>
            <person name="Nowell W R."/>
        </authorList>
    </citation>
    <scope>NUCLEOTIDE SEQUENCE</scope>
</reference>
<feature type="transmembrane region" description="Helical" evidence="6">
    <location>
        <begin position="93"/>
        <end position="121"/>
    </location>
</feature>
<dbReference type="GO" id="GO:0016020">
    <property type="term" value="C:membrane"/>
    <property type="evidence" value="ECO:0007669"/>
    <property type="project" value="UniProtKB-SubCell"/>
</dbReference>
<evidence type="ECO:0000256" key="1">
    <source>
        <dbReference type="ARBA" id="ARBA00004370"/>
    </source>
</evidence>
<feature type="transmembrane region" description="Helical" evidence="6">
    <location>
        <begin position="247"/>
        <end position="265"/>
    </location>
</feature>
<evidence type="ECO:0000313" key="12">
    <source>
        <dbReference type="Proteomes" id="UP000663829"/>
    </source>
</evidence>
<evidence type="ECO:0000256" key="3">
    <source>
        <dbReference type="ARBA" id="ARBA00022989"/>
    </source>
</evidence>
<keyword evidence="5" id="KW-0675">Receptor</keyword>
<evidence type="ECO:0000313" key="8">
    <source>
        <dbReference type="EMBL" id="CAF1041447.1"/>
    </source>
</evidence>
<dbReference type="InterPro" id="IPR017452">
    <property type="entry name" value="GPCR_Rhodpsn_7TM"/>
</dbReference>
<evidence type="ECO:0000256" key="2">
    <source>
        <dbReference type="ARBA" id="ARBA00022692"/>
    </source>
</evidence>
<evidence type="ECO:0000256" key="4">
    <source>
        <dbReference type="ARBA" id="ARBA00023136"/>
    </source>
</evidence>
<dbReference type="Proteomes" id="UP000677228">
    <property type="component" value="Unassembled WGS sequence"/>
</dbReference>
<dbReference type="Proteomes" id="UP000682733">
    <property type="component" value="Unassembled WGS sequence"/>
</dbReference>
<evidence type="ECO:0000313" key="9">
    <source>
        <dbReference type="EMBL" id="CAF1312938.1"/>
    </source>
</evidence>
<protein>
    <recommendedName>
        <fullName evidence="7">G-protein coupled receptors family 1 profile domain-containing protein</fullName>
    </recommendedName>
</protein>
<dbReference type="GO" id="GO:0004930">
    <property type="term" value="F:G protein-coupled receptor activity"/>
    <property type="evidence" value="ECO:0007669"/>
    <property type="project" value="UniProtKB-KW"/>
</dbReference>
<accession>A0A814JX37</accession>
<feature type="transmembrane region" description="Helical" evidence="6">
    <location>
        <begin position="447"/>
        <end position="474"/>
    </location>
</feature>
<dbReference type="Gene3D" id="1.20.1070.10">
    <property type="entry name" value="Rhodopsin 7-helix transmembrane proteins"/>
    <property type="match status" value="1"/>
</dbReference>
<feature type="transmembrane region" description="Helical" evidence="6">
    <location>
        <begin position="305"/>
        <end position="334"/>
    </location>
</feature>
<dbReference type="CDD" id="cd00637">
    <property type="entry name" value="7tm_classA_rhodopsin-like"/>
    <property type="match status" value="1"/>
</dbReference>
<evidence type="ECO:0000256" key="6">
    <source>
        <dbReference type="SAM" id="Phobius"/>
    </source>
</evidence>
<proteinExistence type="inferred from homology"/>
<keyword evidence="5" id="KW-0297">G-protein coupled receptor</keyword>
<dbReference type="SUPFAM" id="SSF81321">
    <property type="entry name" value="Family A G protein-coupled receptor-like"/>
    <property type="match status" value="1"/>
</dbReference>
<comment type="similarity">
    <text evidence="5">Belongs to the G-protein coupled receptor 1 family.</text>
</comment>
<keyword evidence="5" id="KW-0807">Transducer</keyword>
<dbReference type="EMBL" id="CAJOBA010041823">
    <property type="protein sequence ID" value="CAF4121374.1"/>
    <property type="molecule type" value="Genomic_DNA"/>
</dbReference>
<keyword evidence="4 6" id="KW-0472">Membrane</keyword>
<dbReference type="Proteomes" id="UP000681722">
    <property type="component" value="Unassembled WGS sequence"/>
</dbReference>
<dbReference type="InterPro" id="IPR052954">
    <property type="entry name" value="GPCR-Ligand_Int"/>
</dbReference>
<evidence type="ECO:0000313" key="10">
    <source>
        <dbReference type="EMBL" id="CAF3811653.1"/>
    </source>
</evidence>
<feature type="domain" description="G-protein coupled receptors family 1 profile" evidence="7">
    <location>
        <begin position="112"/>
        <end position="514"/>
    </location>
</feature>
<dbReference type="EMBL" id="CAJNOQ010004031">
    <property type="protein sequence ID" value="CAF1041447.1"/>
    <property type="molecule type" value="Genomic_DNA"/>
</dbReference>
<evidence type="ECO:0000256" key="5">
    <source>
        <dbReference type="RuleBase" id="RU000688"/>
    </source>
</evidence>
<dbReference type="PROSITE" id="PS50262">
    <property type="entry name" value="G_PROTEIN_RECEP_F1_2"/>
    <property type="match status" value="1"/>
</dbReference>
<dbReference type="InterPro" id="IPR000276">
    <property type="entry name" value="GPCR_Rhodpsn"/>
</dbReference>
<comment type="caution">
    <text evidence="8">The sequence shown here is derived from an EMBL/GenBank/DDBJ whole genome shotgun (WGS) entry which is preliminary data.</text>
</comment>
<comment type="subcellular location">
    <subcellularLocation>
        <location evidence="1">Membrane</location>
    </subcellularLocation>
</comment>
<dbReference type="OrthoDB" id="10035520at2759"/>
<dbReference type="EMBL" id="CAJOBC010004031">
    <property type="protein sequence ID" value="CAF3811653.1"/>
    <property type="molecule type" value="Genomic_DNA"/>
</dbReference>
<gene>
    <name evidence="8" type="ORF">GPM918_LOCUS15801</name>
    <name evidence="9" type="ORF">OVA965_LOCUS29068</name>
    <name evidence="10" type="ORF">SRO942_LOCUS15801</name>
    <name evidence="11" type="ORF">TMI583_LOCUS29835</name>
</gene>
<keyword evidence="2 5" id="KW-0812">Transmembrane</keyword>
<dbReference type="AlphaFoldDB" id="A0A814JX37"/>
<sequence length="570" mass="66868">MNERNRINSLNETVNDYSSYSFDRLSFDNYDDIDAQQFTAVFQQIFLKIINAVNETQQQSSSSSLSTFDSNLAIIAFLPSTFNNTLSPLWSKISLWCVLIINPILIIFGVLGNIFATYILIRYNIVKLPINVYTVMLNISDTLNLLIPVFIFWLDNCINRKDDKGYFRDKSNFLCKVLMCPDQMFAALSAWCMCIISFNRWRSVCRPSSFYMNNNNNNNNNNIHKKKSFRYLLFCILHHRNLKAFRTVALITLILILLSCIPIFFHELRPVIPSDMQMFDLNREVEHTYLLIWKRCYYSYQHEHIYSIIGIILTIILHIIPLAFVAGANIMIIARLHHRQILSSSSVSYIVKNVIKENTDASNEQKPKLTIDIQHYASIISLPLPRRQQQFLPPFLRKRATFSHITTGHTITDKKLPSSSIDNGKYIINKPQEKRLSSRHCSRDRTITIMLVSLAISYLVLTVPYRLLWIWNVWIKHAHPELLSSSNYAWKMHYIDHFLKTIRNIHFATNFIFFIFLSKTFRQKFRQLFINQFKKVVNNQQTNNNNTVVCKNRAEQHRIIIINEQSPLIK</sequence>
<dbReference type="PROSITE" id="PS00237">
    <property type="entry name" value="G_PROTEIN_RECEP_F1_1"/>
    <property type="match status" value="1"/>
</dbReference>
<organism evidence="8 12">
    <name type="scientific">Didymodactylos carnosus</name>
    <dbReference type="NCBI Taxonomy" id="1234261"/>
    <lineage>
        <taxon>Eukaryota</taxon>
        <taxon>Metazoa</taxon>
        <taxon>Spiralia</taxon>
        <taxon>Gnathifera</taxon>
        <taxon>Rotifera</taxon>
        <taxon>Eurotatoria</taxon>
        <taxon>Bdelloidea</taxon>
        <taxon>Philodinida</taxon>
        <taxon>Philodinidae</taxon>
        <taxon>Didymodactylos</taxon>
    </lineage>
</organism>